<dbReference type="GO" id="GO:0016102">
    <property type="term" value="P:diterpenoid biosynthetic process"/>
    <property type="evidence" value="ECO:0007669"/>
    <property type="project" value="InterPro"/>
</dbReference>
<protein>
    <submittedName>
        <fullName evidence="7">Uncharacterized protein</fullName>
    </submittedName>
</protein>
<dbReference type="InterPro" id="IPR044814">
    <property type="entry name" value="Terpene_cyclase_plant_C1"/>
</dbReference>
<dbReference type="Pfam" id="PF01397">
    <property type="entry name" value="Terpene_synth"/>
    <property type="match status" value="1"/>
</dbReference>
<accession>A0AAV2F296</accession>
<dbReference type="InterPro" id="IPR034741">
    <property type="entry name" value="Terpene_cyclase-like_1_C"/>
</dbReference>
<keyword evidence="2" id="KW-0479">Metal-binding</keyword>
<dbReference type="GO" id="GO:0010333">
    <property type="term" value="F:terpene synthase activity"/>
    <property type="evidence" value="ECO:0007669"/>
    <property type="project" value="InterPro"/>
</dbReference>
<evidence type="ECO:0000256" key="3">
    <source>
        <dbReference type="ARBA" id="ARBA00022842"/>
    </source>
</evidence>
<dbReference type="InterPro" id="IPR008949">
    <property type="entry name" value="Isoprenoid_synthase_dom_sf"/>
</dbReference>
<dbReference type="GO" id="GO:0000287">
    <property type="term" value="F:magnesium ion binding"/>
    <property type="evidence" value="ECO:0007669"/>
    <property type="project" value="InterPro"/>
</dbReference>
<feature type="domain" description="Terpene synthase metal-binding" evidence="6">
    <location>
        <begin position="283"/>
        <end position="522"/>
    </location>
</feature>
<organism evidence="7 8">
    <name type="scientific">Linum trigynum</name>
    <dbReference type="NCBI Taxonomy" id="586398"/>
    <lineage>
        <taxon>Eukaryota</taxon>
        <taxon>Viridiplantae</taxon>
        <taxon>Streptophyta</taxon>
        <taxon>Embryophyta</taxon>
        <taxon>Tracheophyta</taxon>
        <taxon>Spermatophyta</taxon>
        <taxon>Magnoliopsida</taxon>
        <taxon>eudicotyledons</taxon>
        <taxon>Gunneridae</taxon>
        <taxon>Pentapetalae</taxon>
        <taxon>rosids</taxon>
        <taxon>fabids</taxon>
        <taxon>Malpighiales</taxon>
        <taxon>Linaceae</taxon>
        <taxon>Linum</taxon>
    </lineage>
</organism>
<keyword evidence="3" id="KW-0460">Magnesium</keyword>
<evidence type="ECO:0000259" key="5">
    <source>
        <dbReference type="Pfam" id="PF01397"/>
    </source>
</evidence>
<dbReference type="Gene3D" id="1.50.10.130">
    <property type="entry name" value="Terpene synthase, N-terminal domain"/>
    <property type="match status" value="1"/>
</dbReference>
<dbReference type="SFLD" id="SFLDS00005">
    <property type="entry name" value="Isoprenoid_Synthase_Type_I"/>
    <property type="match status" value="1"/>
</dbReference>
<evidence type="ECO:0000259" key="6">
    <source>
        <dbReference type="Pfam" id="PF03936"/>
    </source>
</evidence>
<dbReference type="InterPro" id="IPR050148">
    <property type="entry name" value="Terpene_synthase-like"/>
</dbReference>
<dbReference type="InterPro" id="IPR008930">
    <property type="entry name" value="Terpenoid_cyclase/PrenylTrfase"/>
</dbReference>
<gene>
    <name evidence="7" type="ORF">LTRI10_LOCUS32530</name>
</gene>
<evidence type="ECO:0000313" key="8">
    <source>
        <dbReference type="Proteomes" id="UP001497516"/>
    </source>
</evidence>
<dbReference type="CDD" id="cd00684">
    <property type="entry name" value="Terpene_cyclase_plant_C1"/>
    <property type="match status" value="1"/>
</dbReference>
<keyword evidence="4" id="KW-0456">Lyase</keyword>
<comment type="cofactor">
    <cofactor evidence="1">
        <name>Mg(2+)</name>
        <dbReference type="ChEBI" id="CHEBI:18420"/>
    </cofactor>
</comment>
<evidence type="ECO:0000313" key="7">
    <source>
        <dbReference type="EMBL" id="CAL1391840.1"/>
    </source>
</evidence>
<dbReference type="SUPFAM" id="SSF48576">
    <property type="entry name" value="Terpenoid synthases"/>
    <property type="match status" value="1"/>
</dbReference>
<dbReference type="Proteomes" id="UP001497516">
    <property type="component" value="Chromosome 6"/>
</dbReference>
<dbReference type="SUPFAM" id="SSF48239">
    <property type="entry name" value="Terpenoid cyclases/Protein prenyltransferases"/>
    <property type="match status" value="1"/>
</dbReference>
<feature type="domain" description="Terpene synthase N-terminal" evidence="5">
    <location>
        <begin position="30"/>
        <end position="225"/>
    </location>
</feature>
<dbReference type="AlphaFoldDB" id="A0AAV2F296"/>
<evidence type="ECO:0000256" key="1">
    <source>
        <dbReference type="ARBA" id="ARBA00001946"/>
    </source>
</evidence>
<dbReference type="InterPro" id="IPR001906">
    <property type="entry name" value="Terpene_synth_N"/>
</dbReference>
<proteinExistence type="predicted"/>
<sequence>MSAEAAAPKTGNATGDPLVGRDSATFLPTVWGDHFLHNNVDDSPQGGLLSVVMHESEYEVLKEEVKRMVTTDDDGGDDTPQAIANKLRVIDVVQRLGVGYHFETEIEGELAKVHALGGELFAIRDDNNTTPNVDLYHAALWFRILRQQGFQVSPDVFRKLKDTRGRFKEWLASDVQVLLSLYEAAHVAVHGEDILDEALDFATKTLKSILPELSPSFQKQVNFSLGLPAWKCVPRTLTRNFIDFYFEDPSHNNKLLQFAKLDFNMLQKFHQQELREISEWWKGLKVSTKFSHARNRIVECYYWICAIYFEPKYRLARMILTKIISTVSVIDDTYDNFASYEEVEALTEAIERMDVGALETLPDTMKDLYHAIIKLYDDIEIELGKRGPTFAVDYAKGELKKICRAYLAEVHWRAKGYIPTLEEYKLEAYVSGGLPLLCTSTFIGMEPEIATREAFEWVTNEPKMVRAVALIGRFQNDIVSHEFERERKHAASAIECYMKEHSTSKEEAIEFLWNEISKGWKDIAEECQKPTPLPVVLTDRVLNFARSISVIYEKGDGYTDSNLLKAHIAALFAVPVPL</sequence>
<dbReference type="GO" id="GO:0120251">
    <property type="term" value="P:hydrocarbon biosynthetic process"/>
    <property type="evidence" value="ECO:0007669"/>
    <property type="project" value="UniProtKB-ARBA"/>
</dbReference>
<dbReference type="PANTHER" id="PTHR31225">
    <property type="entry name" value="OS04G0344100 PROTEIN-RELATED"/>
    <property type="match status" value="1"/>
</dbReference>
<evidence type="ECO:0000256" key="2">
    <source>
        <dbReference type="ARBA" id="ARBA00022723"/>
    </source>
</evidence>
<dbReference type="EMBL" id="OZ034819">
    <property type="protein sequence ID" value="CAL1391840.1"/>
    <property type="molecule type" value="Genomic_DNA"/>
</dbReference>
<keyword evidence="8" id="KW-1185">Reference proteome</keyword>
<reference evidence="7 8" key="1">
    <citation type="submission" date="2024-04" db="EMBL/GenBank/DDBJ databases">
        <authorList>
            <person name="Fracassetti M."/>
        </authorList>
    </citation>
    <scope>NUCLEOTIDE SEQUENCE [LARGE SCALE GENOMIC DNA]</scope>
</reference>
<dbReference type="InterPro" id="IPR036965">
    <property type="entry name" value="Terpene_synth_N_sf"/>
</dbReference>
<dbReference type="Gene3D" id="1.10.600.10">
    <property type="entry name" value="Farnesyl Diphosphate Synthase"/>
    <property type="match status" value="1"/>
</dbReference>
<dbReference type="InterPro" id="IPR005630">
    <property type="entry name" value="Terpene_synthase_metal-bd"/>
</dbReference>
<evidence type="ECO:0000256" key="4">
    <source>
        <dbReference type="ARBA" id="ARBA00023239"/>
    </source>
</evidence>
<dbReference type="SFLD" id="SFLDG01019">
    <property type="entry name" value="Terpene_Cyclase_Like_1_C_Termi"/>
    <property type="match status" value="1"/>
</dbReference>
<dbReference type="Pfam" id="PF03936">
    <property type="entry name" value="Terpene_synth_C"/>
    <property type="match status" value="1"/>
</dbReference>
<name>A0AAV2F296_9ROSI</name>
<dbReference type="PANTHER" id="PTHR31225:SF93">
    <property type="entry name" value="ALPHA-HUMULENE_(-)-(E)-BETA-CARYOPHYLLENE SYNTHASE"/>
    <property type="match status" value="1"/>
</dbReference>
<dbReference type="FunFam" id="1.10.600.10:FF:000007">
    <property type="entry name" value="Isoprene synthase, chloroplastic"/>
    <property type="match status" value="1"/>
</dbReference>